<evidence type="ECO:0000313" key="2">
    <source>
        <dbReference type="EMBL" id="MDX8416113.1"/>
    </source>
</evidence>
<dbReference type="RefSeq" id="WP_370397566.1">
    <property type="nucleotide sequence ID" value="NZ_JALBUT010000009.1"/>
</dbReference>
<keyword evidence="3" id="KW-1185">Reference proteome</keyword>
<protein>
    <submittedName>
        <fullName evidence="2">Uncharacterized protein</fullName>
    </submittedName>
</protein>
<dbReference type="Proteomes" id="UP001275932">
    <property type="component" value="Unassembled WGS sequence"/>
</dbReference>
<feature type="region of interest" description="Disordered" evidence="1">
    <location>
        <begin position="57"/>
        <end position="77"/>
    </location>
</feature>
<proteinExistence type="predicted"/>
<organism evidence="2 3">
    <name type="scientific">Intestinicryptomonas porci</name>
    <dbReference type="NCBI Taxonomy" id="2926320"/>
    <lineage>
        <taxon>Bacteria</taxon>
        <taxon>Pseudomonadati</taxon>
        <taxon>Verrucomicrobiota</taxon>
        <taxon>Opitutia</taxon>
        <taxon>Opitutales</taxon>
        <taxon>Intestinicryptomonaceae</taxon>
        <taxon>Intestinicryptomonas</taxon>
    </lineage>
</organism>
<accession>A0ABU4WK13</accession>
<feature type="compositionally biased region" description="Basic residues" evidence="1">
    <location>
        <begin position="65"/>
        <end position="77"/>
    </location>
</feature>
<evidence type="ECO:0000313" key="3">
    <source>
        <dbReference type="Proteomes" id="UP001275932"/>
    </source>
</evidence>
<evidence type="ECO:0000256" key="1">
    <source>
        <dbReference type="SAM" id="MobiDB-lite"/>
    </source>
</evidence>
<sequence length="77" mass="9460">MKIRQNDWSEFGKDFIVKMRKNTWFLQAFQHFIIRKNAQEFSRSEFRNILKTSKIQNQESPKMNINRRRLGNARSIR</sequence>
<gene>
    <name evidence="2" type="ORF">MOX91_07995</name>
</gene>
<dbReference type="EMBL" id="JALBUT010000009">
    <property type="protein sequence ID" value="MDX8416113.1"/>
    <property type="molecule type" value="Genomic_DNA"/>
</dbReference>
<comment type="caution">
    <text evidence="2">The sequence shown here is derived from an EMBL/GenBank/DDBJ whole genome shotgun (WGS) entry which is preliminary data.</text>
</comment>
<reference evidence="2 3" key="1">
    <citation type="submission" date="2022-03" db="EMBL/GenBank/DDBJ databases">
        <title>Novel taxa within the pig intestine.</title>
        <authorList>
            <person name="Wylensek D."/>
            <person name="Bishof K."/>
            <person name="Afrizal A."/>
            <person name="Clavel T."/>
        </authorList>
    </citation>
    <scope>NUCLEOTIDE SEQUENCE [LARGE SCALE GENOMIC DNA]</scope>
    <source>
        <strain evidence="2 3">CLA-KB-P66</strain>
    </source>
</reference>
<name>A0ABU4WK13_9BACT</name>